<evidence type="ECO:0000313" key="3">
    <source>
        <dbReference type="Proteomes" id="UP000735302"/>
    </source>
</evidence>
<dbReference type="GO" id="GO:0003697">
    <property type="term" value="F:single-stranded DNA binding"/>
    <property type="evidence" value="ECO:0007669"/>
    <property type="project" value="InterPro"/>
</dbReference>
<dbReference type="InterPro" id="IPR040893">
    <property type="entry name" value="RADX"/>
</dbReference>
<comment type="caution">
    <text evidence="2">The sequence shown here is derived from an EMBL/GenBank/DDBJ whole genome shotgun (WGS) entry which is preliminary data.</text>
</comment>
<dbReference type="PANTHER" id="PTHR14944:SF2">
    <property type="entry name" value="RPA-RELATED PROTEIN RADX"/>
    <property type="match status" value="1"/>
</dbReference>
<evidence type="ECO:0000256" key="1">
    <source>
        <dbReference type="SAM" id="MobiDB-lite"/>
    </source>
</evidence>
<evidence type="ECO:0000313" key="2">
    <source>
        <dbReference type="EMBL" id="GFN97080.1"/>
    </source>
</evidence>
<dbReference type="AlphaFoldDB" id="A0AAV3ZM90"/>
<feature type="region of interest" description="Disordered" evidence="1">
    <location>
        <begin position="345"/>
        <end position="364"/>
    </location>
</feature>
<name>A0AAV3ZM90_9GAST</name>
<dbReference type="Proteomes" id="UP000735302">
    <property type="component" value="Unassembled WGS sequence"/>
</dbReference>
<dbReference type="Pfam" id="PF17659">
    <property type="entry name" value="RADX"/>
    <property type="match status" value="1"/>
</dbReference>
<protein>
    <submittedName>
        <fullName evidence="2">Uncharacterized protein</fullName>
    </submittedName>
</protein>
<dbReference type="SUPFAM" id="SSF50249">
    <property type="entry name" value="Nucleic acid-binding proteins"/>
    <property type="match status" value="1"/>
</dbReference>
<dbReference type="EMBL" id="BLXT01002730">
    <property type="protein sequence ID" value="GFN97080.1"/>
    <property type="molecule type" value="Genomic_DNA"/>
</dbReference>
<sequence length="385" mass="44268">MAANGGKIRKRSSCLASLDLDNFNIQDYLCRNSFVVLNLLRYYPDPRSRSYFGLDNCLHWDVFDILLTDGKGKRKFVTSADVVIKHKICSGSYVRVKRAERYWEDTENDRVAVVVIHDLEVLLKEQVHVSDKLMSLPWVPRNFSKQELTQPLASNRIYYMDNWTFSLASDQHFEDVKHVALENIDLSEVRTVKSVVLKKSSSVKSSYLLVKVMRKSRLIHYITRFKEATWPFQLPLMVADSSGWCPAVLWNRLGVQFHKHIQEGSVLLVKNFRVKAGLQQKTKSYFNPPETAAVFSQELSLDIHHPKTELFVVDYTENDNIDELRLPPLEVRLMPRRDLIPQQSDLRLLGPPSGQGAGGWARTRDRRVPADFRADSLATVLPTPL</sequence>
<reference evidence="2 3" key="1">
    <citation type="journal article" date="2021" name="Elife">
        <title>Chloroplast acquisition without the gene transfer in kleptoplastic sea slugs, Plakobranchus ocellatus.</title>
        <authorList>
            <person name="Maeda T."/>
            <person name="Takahashi S."/>
            <person name="Yoshida T."/>
            <person name="Shimamura S."/>
            <person name="Takaki Y."/>
            <person name="Nagai Y."/>
            <person name="Toyoda A."/>
            <person name="Suzuki Y."/>
            <person name="Arimoto A."/>
            <person name="Ishii H."/>
            <person name="Satoh N."/>
            <person name="Nishiyama T."/>
            <person name="Hasebe M."/>
            <person name="Maruyama T."/>
            <person name="Minagawa J."/>
            <person name="Obokata J."/>
            <person name="Shigenobu S."/>
        </authorList>
    </citation>
    <scope>NUCLEOTIDE SEQUENCE [LARGE SCALE GENOMIC DNA]</scope>
</reference>
<keyword evidence="3" id="KW-1185">Reference proteome</keyword>
<organism evidence="2 3">
    <name type="scientific">Plakobranchus ocellatus</name>
    <dbReference type="NCBI Taxonomy" id="259542"/>
    <lineage>
        <taxon>Eukaryota</taxon>
        <taxon>Metazoa</taxon>
        <taxon>Spiralia</taxon>
        <taxon>Lophotrochozoa</taxon>
        <taxon>Mollusca</taxon>
        <taxon>Gastropoda</taxon>
        <taxon>Heterobranchia</taxon>
        <taxon>Euthyneura</taxon>
        <taxon>Panpulmonata</taxon>
        <taxon>Sacoglossa</taxon>
        <taxon>Placobranchoidea</taxon>
        <taxon>Plakobranchidae</taxon>
        <taxon>Plakobranchus</taxon>
    </lineage>
</organism>
<accession>A0AAV3ZM90</accession>
<proteinExistence type="predicted"/>
<gene>
    <name evidence="2" type="ORF">PoB_002358600</name>
</gene>
<dbReference type="Gene3D" id="2.40.50.140">
    <property type="entry name" value="Nucleic acid-binding proteins"/>
    <property type="match status" value="1"/>
</dbReference>
<dbReference type="InterPro" id="IPR012340">
    <property type="entry name" value="NA-bd_OB-fold"/>
</dbReference>
<dbReference type="PANTHER" id="PTHR14944">
    <property type="entry name" value="RPA-RELATED PROTEIN RADX"/>
    <property type="match status" value="1"/>
</dbReference>